<name>A0A132NW30_GIAIN</name>
<dbReference type="VEuPathDB" id="GiardiaDB:QR46_1725"/>
<dbReference type="Proteomes" id="UP000070089">
    <property type="component" value="Unassembled WGS sequence"/>
</dbReference>
<dbReference type="OrthoDB" id="10254261at2759"/>
<proteinExistence type="predicted"/>
<dbReference type="EMBL" id="JXTI01000038">
    <property type="protein sequence ID" value="KWX14280.1"/>
    <property type="molecule type" value="Genomic_DNA"/>
</dbReference>
<reference evidence="1 2" key="1">
    <citation type="journal article" date="2015" name="Mol. Biochem. Parasitol.">
        <title>Identification of polymorphic genes for use in assemblage B genotyping assays through comparative genomics of multiple assemblage B Giardia duodenalis isolates.</title>
        <authorList>
            <person name="Wielinga C."/>
            <person name="Thompson R.C."/>
            <person name="Monis P."/>
            <person name="Ryan U."/>
        </authorList>
    </citation>
    <scope>NUCLEOTIDE SEQUENCE [LARGE SCALE GENOMIC DNA]</scope>
    <source>
        <strain evidence="1 2">BAH15c1</strain>
    </source>
</reference>
<protein>
    <submittedName>
        <fullName evidence="1">Uncharacterized protein</fullName>
    </submittedName>
</protein>
<organism evidence="1 2">
    <name type="scientific">Giardia duodenalis assemblage B</name>
    <dbReference type="NCBI Taxonomy" id="1394984"/>
    <lineage>
        <taxon>Eukaryota</taxon>
        <taxon>Metamonada</taxon>
        <taxon>Diplomonadida</taxon>
        <taxon>Hexamitidae</taxon>
        <taxon>Giardiinae</taxon>
        <taxon>Giardia</taxon>
    </lineage>
</organism>
<accession>A0A132NW30</accession>
<evidence type="ECO:0000313" key="2">
    <source>
        <dbReference type="Proteomes" id="UP000070089"/>
    </source>
</evidence>
<sequence>MALLEGHCAMSRRCVKTPVMSRSQSPQDLGSVADEYLAPSPNYHPITLQNHAVSVHSTFTAEPSEASTRMPGQLSILTKDEELGEPEATATATETSTIDTALTTASTRVIQELMQRIAILENEVLTPETLSKLIDNKDNVLSLLRRTKLTGVM</sequence>
<dbReference type="AlphaFoldDB" id="A0A132NW30"/>
<gene>
    <name evidence="1" type="ORF">QR46_1725</name>
</gene>
<evidence type="ECO:0000313" key="1">
    <source>
        <dbReference type="EMBL" id="KWX14280.1"/>
    </source>
</evidence>
<comment type="caution">
    <text evidence="1">The sequence shown here is derived from an EMBL/GenBank/DDBJ whole genome shotgun (WGS) entry which is preliminary data.</text>
</comment>